<sequence>MCVLALPCEVAMSPYFVRPFVLNSNQRRVTVARRGFLYRGCHEQVLNELQASSGKVVQMTLSSSQYQLFGPLGYGVLVKQSCPDKWFSSVALHSDRTLNVTDWLTRDMLVSQGRHLMICLCTDGDVPSFRERLRQLTWLEDTVCVLGLRVQGTLCVSIEDRREKGHAKPQLDVDSMAVSTPLSHRDTQYISTMLYQIIMECFVMGFRSEDESVMPCRHYSIQLSGFRSVRHWP</sequence>
<reference evidence="1" key="1">
    <citation type="journal article" date="2015" name="BMC Genomics">
        <title>Genome mining reveals unlocked bioactive potential of marine Gram-negative bacteria.</title>
        <authorList>
            <person name="Machado H."/>
            <person name="Sonnenschein E.C."/>
            <person name="Melchiorsen J."/>
            <person name="Gram L."/>
        </authorList>
    </citation>
    <scope>NUCLEOTIDE SEQUENCE</scope>
    <source>
        <strain evidence="1">S2052</strain>
    </source>
</reference>
<dbReference type="EMBL" id="JXXR01000008">
    <property type="protein sequence ID" value="KJY74858.1"/>
    <property type="molecule type" value="Genomic_DNA"/>
</dbReference>
<dbReference type="AlphaFoldDB" id="A0A837G8E3"/>
<organism evidence="1">
    <name type="scientific">Vibrio coralliilyticus</name>
    <dbReference type="NCBI Taxonomy" id="190893"/>
    <lineage>
        <taxon>Bacteria</taxon>
        <taxon>Pseudomonadati</taxon>
        <taxon>Pseudomonadota</taxon>
        <taxon>Gammaproteobacteria</taxon>
        <taxon>Vibrionales</taxon>
        <taxon>Vibrionaceae</taxon>
        <taxon>Vibrio</taxon>
    </lineage>
</organism>
<proteinExistence type="predicted"/>
<gene>
    <name evidence="1" type="ORF">TW71_07865</name>
</gene>
<comment type="caution">
    <text evidence="1">The sequence shown here is derived from an EMBL/GenBank/DDBJ whole genome shotgun (WGS) entry which is preliminary data.</text>
</comment>
<dbReference type="RefSeq" id="WP_045985480.1">
    <property type="nucleotide sequence ID" value="NZ_JXXS01000013.1"/>
</dbReference>
<name>A0A837G8E3_9VIBR</name>
<protein>
    <submittedName>
        <fullName evidence="1">Uncharacterized protein</fullName>
    </submittedName>
</protein>
<evidence type="ECO:0000313" key="1">
    <source>
        <dbReference type="EMBL" id="KJY74858.1"/>
    </source>
</evidence>
<accession>A0A837G8E3</accession>